<protein>
    <submittedName>
        <fullName evidence="1">Uncharacterized protein</fullName>
    </submittedName>
</protein>
<keyword evidence="2" id="KW-1185">Reference proteome</keyword>
<evidence type="ECO:0000313" key="2">
    <source>
        <dbReference type="Proteomes" id="UP000558488"/>
    </source>
</evidence>
<dbReference type="AlphaFoldDB" id="A0A7J7WLF6"/>
<name>A0A7J7WLF6_PIPKU</name>
<accession>A0A7J7WLF6</accession>
<dbReference type="Proteomes" id="UP000558488">
    <property type="component" value="Unassembled WGS sequence"/>
</dbReference>
<organism evidence="1 2">
    <name type="scientific">Pipistrellus kuhlii</name>
    <name type="common">Kuhl's pipistrelle</name>
    <dbReference type="NCBI Taxonomy" id="59472"/>
    <lineage>
        <taxon>Eukaryota</taxon>
        <taxon>Metazoa</taxon>
        <taxon>Chordata</taxon>
        <taxon>Craniata</taxon>
        <taxon>Vertebrata</taxon>
        <taxon>Euteleostomi</taxon>
        <taxon>Mammalia</taxon>
        <taxon>Eutheria</taxon>
        <taxon>Laurasiatheria</taxon>
        <taxon>Chiroptera</taxon>
        <taxon>Yangochiroptera</taxon>
        <taxon>Vespertilionidae</taxon>
        <taxon>Pipistrellus</taxon>
    </lineage>
</organism>
<comment type="caution">
    <text evidence="1">The sequence shown here is derived from an EMBL/GenBank/DDBJ whole genome shotgun (WGS) entry which is preliminary data.</text>
</comment>
<sequence length="138" mass="15275">MREHFQKYSLSPLNLITTASPPSGTIPLPLPSSSAGVEGRDVVGESQTHVCNRHIDTGKGGLSVGTGTESSRWEPLQFMWEAAFTLPACRQVSNHKSQNFVFKEMLTMVITDSAYMPRTRPSTLQILFHFLPANSLNR</sequence>
<evidence type="ECO:0000313" key="1">
    <source>
        <dbReference type="EMBL" id="KAF6338203.1"/>
    </source>
</evidence>
<proteinExistence type="predicted"/>
<reference evidence="1 2" key="1">
    <citation type="journal article" date="2020" name="Nature">
        <title>Six reference-quality genomes reveal evolution of bat adaptations.</title>
        <authorList>
            <person name="Jebb D."/>
            <person name="Huang Z."/>
            <person name="Pippel M."/>
            <person name="Hughes G.M."/>
            <person name="Lavrichenko K."/>
            <person name="Devanna P."/>
            <person name="Winkler S."/>
            <person name="Jermiin L.S."/>
            <person name="Skirmuntt E.C."/>
            <person name="Katzourakis A."/>
            <person name="Burkitt-Gray L."/>
            <person name="Ray D.A."/>
            <person name="Sullivan K.A.M."/>
            <person name="Roscito J.G."/>
            <person name="Kirilenko B.M."/>
            <person name="Davalos L.M."/>
            <person name="Corthals A.P."/>
            <person name="Power M.L."/>
            <person name="Jones G."/>
            <person name="Ransome R.D."/>
            <person name="Dechmann D.K.N."/>
            <person name="Locatelli A.G."/>
            <person name="Puechmaille S.J."/>
            <person name="Fedrigo O."/>
            <person name="Jarvis E.D."/>
            <person name="Hiller M."/>
            <person name="Vernes S.C."/>
            <person name="Myers E.W."/>
            <person name="Teeling E.C."/>
        </authorList>
    </citation>
    <scope>NUCLEOTIDE SEQUENCE [LARGE SCALE GENOMIC DNA]</scope>
    <source>
        <strain evidence="1">MPipKuh1</strain>
        <tissue evidence="1">Flight muscle</tissue>
    </source>
</reference>
<dbReference type="EMBL" id="JACAGB010000010">
    <property type="protein sequence ID" value="KAF6338203.1"/>
    <property type="molecule type" value="Genomic_DNA"/>
</dbReference>
<gene>
    <name evidence="1" type="ORF">mPipKuh1_007929</name>
</gene>